<proteinExistence type="predicted"/>
<dbReference type="AlphaFoldDB" id="A0A921DQF0"/>
<evidence type="ECO:0000313" key="2">
    <source>
        <dbReference type="EMBL" id="HJD96455.1"/>
    </source>
</evidence>
<gene>
    <name evidence="2" type="ORF">K8W16_02260</name>
</gene>
<dbReference type="CDD" id="cd14789">
    <property type="entry name" value="Tiki"/>
    <property type="match status" value="1"/>
</dbReference>
<dbReference type="SUPFAM" id="SSF55729">
    <property type="entry name" value="Acyl-CoA N-acyltransferases (Nat)"/>
    <property type="match status" value="2"/>
</dbReference>
<evidence type="ECO:0000313" key="3">
    <source>
        <dbReference type="Proteomes" id="UP000698963"/>
    </source>
</evidence>
<name>A0A921DQF0_9BACT</name>
<dbReference type="InterPro" id="IPR038740">
    <property type="entry name" value="BioF2-like_GNAT_dom"/>
</dbReference>
<sequence length="887" mass="98825">MPVVHVPEHSRSLLEAISSGRSFVLDSYVFVSADDWLMAIGYPLEGEGSPERFEKALKDAVRREKPEDCFAIAPEMPESLKGHVQERDVYYTLAADAPVPSRLRGPVRHARECLTVDETRLFTPEHRRLWAEFLGRMPLPPRIRQLYSGTASALEKGAALRLLNAWDSEGQLAACLLLDYSLPCCVSYVLGAHSKTHYVPHAHDLLFAEMLERARAEGKSSILLGLGVNEGITRFKRKWGGVKDAPYELAVWQPSSSHGAKGALSDMAALLAMNIASSSGGEVSRWKFFDSLPKQRPCAMLWRLDKNGRTSWIGGSAHFFCYSFEHSLRRLFENVDTVLLEGPIDSDSMDEVARIGRTPEPDADRVIRYLSEEDIRRLERTVYGPEGFWAQLGGWQKPRTLDVRQVLAESRQWYAFFSLWTAYLERNGWTNSVDLEVWNTALDMGKSVMGMESLAEQIASLESAPMPRIVKFMKDCSFWPKLMKSNCSRYLAGDLMGMMGTSAEFPTRTGTIISVRDQRFRERMRPYIERGGTAVFVGSAHMINLRNMLAEDGFTVTRVLPTLRHRFFAWIRRDDSVVLPGNPDAPVWEKAPENVRSHALQSSVSRAGVQAASHGPLSGRALADLGARALVPEQIPPYVRAVSGRTLKSCEGFAAWTTEDSCTLVAFPSEDELAACPLDGEAYAERLERAVACALAMPGLRRITVLSPLIPAAAPEQAVVERDAWWCVKLPHSPAQKLRNMLRRAEREASISVEEWGPEHDALVDYYLKVRTLAPGTRHIFGRVGRYVRSSSEALLFSARDASGRLLAMAVGDYSALSTAFYMFAFRQDDCPPGVSDALLRALADEAERRGQTTLNLGLGIDGGIAFFKKKWGAFPAMPHLETSWTA</sequence>
<dbReference type="Gene3D" id="3.40.630.30">
    <property type="match status" value="1"/>
</dbReference>
<feature type="domain" description="BioF2-like acetyltransferase" evidence="1">
    <location>
        <begin position="105"/>
        <end position="236"/>
    </location>
</feature>
<reference evidence="2" key="2">
    <citation type="submission" date="2021-09" db="EMBL/GenBank/DDBJ databases">
        <authorList>
            <person name="Gilroy R."/>
        </authorList>
    </citation>
    <scope>NUCLEOTIDE SEQUENCE</scope>
    <source>
        <strain evidence="2">ChiGjej2B2-19336</strain>
    </source>
</reference>
<dbReference type="Pfam" id="PF13480">
    <property type="entry name" value="Acetyltransf_6"/>
    <property type="match status" value="1"/>
</dbReference>
<dbReference type="Proteomes" id="UP000698963">
    <property type="component" value="Unassembled WGS sequence"/>
</dbReference>
<dbReference type="EMBL" id="DYZA01000039">
    <property type="protein sequence ID" value="HJD96455.1"/>
    <property type="molecule type" value="Genomic_DNA"/>
</dbReference>
<dbReference type="Pfam" id="PF01963">
    <property type="entry name" value="TraB_PrgY_gumN"/>
    <property type="match status" value="1"/>
</dbReference>
<dbReference type="RefSeq" id="WP_304120782.1">
    <property type="nucleotide sequence ID" value="NZ_DYZA01000039.1"/>
</dbReference>
<accession>A0A921DQF0</accession>
<comment type="caution">
    <text evidence="2">The sequence shown here is derived from an EMBL/GenBank/DDBJ whole genome shotgun (WGS) entry which is preliminary data.</text>
</comment>
<reference evidence="2" key="1">
    <citation type="journal article" date="2021" name="PeerJ">
        <title>Extensive microbial diversity within the chicken gut microbiome revealed by metagenomics and culture.</title>
        <authorList>
            <person name="Gilroy R."/>
            <person name="Ravi A."/>
            <person name="Getino M."/>
            <person name="Pursley I."/>
            <person name="Horton D.L."/>
            <person name="Alikhan N.F."/>
            <person name="Baker D."/>
            <person name="Gharbi K."/>
            <person name="Hall N."/>
            <person name="Watson M."/>
            <person name="Adriaenssens E.M."/>
            <person name="Foster-Nyarko E."/>
            <person name="Jarju S."/>
            <person name="Secka A."/>
            <person name="Antonio M."/>
            <person name="Oren A."/>
            <person name="Chaudhuri R.R."/>
            <person name="La Ragione R."/>
            <person name="Hildebrand F."/>
            <person name="Pallen M.J."/>
        </authorList>
    </citation>
    <scope>NUCLEOTIDE SEQUENCE</scope>
    <source>
        <strain evidence="2">ChiGjej2B2-19336</strain>
    </source>
</reference>
<dbReference type="InterPro" id="IPR016181">
    <property type="entry name" value="Acyl_CoA_acyltransferase"/>
</dbReference>
<evidence type="ECO:0000259" key="1">
    <source>
        <dbReference type="Pfam" id="PF13480"/>
    </source>
</evidence>
<protein>
    <submittedName>
        <fullName evidence="2">TraB/GumN family protein</fullName>
    </submittedName>
</protein>
<organism evidence="2 3">
    <name type="scientific">Mailhella massiliensis</name>
    <dbReference type="NCBI Taxonomy" id="1903261"/>
    <lineage>
        <taxon>Bacteria</taxon>
        <taxon>Pseudomonadati</taxon>
        <taxon>Thermodesulfobacteriota</taxon>
        <taxon>Desulfovibrionia</taxon>
        <taxon>Desulfovibrionales</taxon>
        <taxon>Desulfovibrionaceae</taxon>
        <taxon>Mailhella</taxon>
    </lineage>
</organism>
<dbReference type="InterPro" id="IPR002816">
    <property type="entry name" value="TraB/PrgY/GumN_fam"/>
</dbReference>